<feature type="transmembrane region" description="Helical" evidence="2">
    <location>
        <begin position="306"/>
        <end position="326"/>
    </location>
</feature>
<dbReference type="Proteomes" id="UP000772434">
    <property type="component" value="Unassembled WGS sequence"/>
</dbReference>
<proteinExistence type="predicted"/>
<organism evidence="3 4">
    <name type="scientific">Rhodocollybia butyracea</name>
    <dbReference type="NCBI Taxonomy" id="206335"/>
    <lineage>
        <taxon>Eukaryota</taxon>
        <taxon>Fungi</taxon>
        <taxon>Dikarya</taxon>
        <taxon>Basidiomycota</taxon>
        <taxon>Agaricomycotina</taxon>
        <taxon>Agaricomycetes</taxon>
        <taxon>Agaricomycetidae</taxon>
        <taxon>Agaricales</taxon>
        <taxon>Marasmiineae</taxon>
        <taxon>Omphalotaceae</taxon>
        <taxon>Rhodocollybia</taxon>
    </lineage>
</organism>
<protein>
    <submittedName>
        <fullName evidence="3">Uncharacterized protein</fullName>
    </submittedName>
</protein>
<evidence type="ECO:0000313" key="3">
    <source>
        <dbReference type="EMBL" id="KAF9078600.1"/>
    </source>
</evidence>
<evidence type="ECO:0000256" key="2">
    <source>
        <dbReference type="SAM" id="Phobius"/>
    </source>
</evidence>
<dbReference type="OrthoDB" id="3245306at2759"/>
<evidence type="ECO:0000313" key="4">
    <source>
        <dbReference type="Proteomes" id="UP000772434"/>
    </source>
</evidence>
<keyword evidence="2" id="KW-0472">Membrane</keyword>
<gene>
    <name evidence="3" type="ORF">BDP27DRAFT_1207178</name>
</gene>
<feature type="transmembrane region" description="Helical" evidence="2">
    <location>
        <begin position="436"/>
        <end position="456"/>
    </location>
</feature>
<name>A0A9P5UFS0_9AGAR</name>
<feature type="region of interest" description="Disordered" evidence="1">
    <location>
        <begin position="1"/>
        <end position="20"/>
    </location>
</feature>
<keyword evidence="2" id="KW-1133">Transmembrane helix</keyword>
<keyword evidence="2" id="KW-0812">Transmembrane</keyword>
<feature type="compositionally biased region" description="Polar residues" evidence="1">
    <location>
        <begin position="1"/>
        <end position="10"/>
    </location>
</feature>
<feature type="transmembrane region" description="Helical" evidence="2">
    <location>
        <begin position="338"/>
        <end position="359"/>
    </location>
</feature>
<keyword evidence="4" id="KW-1185">Reference proteome</keyword>
<feature type="transmembrane region" description="Helical" evidence="2">
    <location>
        <begin position="260"/>
        <end position="278"/>
    </location>
</feature>
<sequence>MSSNTSSAQSHAKPPASHSATPRLHHLGWIEYALPDATVYYSHPTLRVTTDVDIRSITKLDAVTAYLDHRRLHDGAGIPPGFELWLREGLGKTREFVPIRSWVDHKKRIVTSDPIWDAQGDGSGSRHHGGKAIEDSLDMEYRYWMFLENHPVHILVSQNARTDAMDVLTWSWTDRLLPSQKDIAPPFSQAECQELNNLLRSFESTGDSGIQAVLHTRIISRILMRQIQWRQANFRPYKPLPQDVLKGKVPKLQQTSPLRTFLDVMVSVIFLGVPYLFLSRINPPSSLHRLDEESGIFGPRSAGPMLLLGGCTCLVAAITLSASVTFLSLPGLDGPTRIPGFVAVLLATFSMVSSVVALFRYKSDLECVSNVGPWTGFGGEGLVLHSKRIVVLSLPLALLGYSIISFVVGLVLYSFFGVSEIPVNILQKHFEEYTRWTVVGVVGGLTGVLFTSILLLRR</sequence>
<evidence type="ECO:0000256" key="1">
    <source>
        <dbReference type="SAM" id="MobiDB-lite"/>
    </source>
</evidence>
<dbReference type="EMBL" id="JADNRY010000001">
    <property type="protein sequence ID" value="KAF9078600.1"/>
    <property type="molecule type" value="Genomic_DNA"/>
</dbReference>
<reference evidence="3" key="1">
    <citation type="submission" date="2020-11" db="EMBL/GenBank/DDBJ databases">
        <authorList>
            <consortium name="DOE Joint Genome Institute"/>
            <person name="Ahrendt S."/>
            <person name="Riley R."/>
            <person name="Andreopoulos W."/>
            <person name="Labutti K."/>
            <person name="Pangilinan J."/>
            <person name="Ruiz-Duenas F.J."/>
            <person name="Barrasa J.M."/>
            <person name="Sanchez-Garcia M."/>
            <person name="Camarero S."/>
            <person name="Miyauchi S."/>
            <person name="Serrano A."/>
            <person name="Linde D."/>
            <person name="Babiker R."/>
            <person name="Drula E."/>
            <person name="Ayuso-Fernandez I."/>
            <person name="Pacheco R."/>
            <person name="Padilla G."/>
            <person name="Ferreira P."/>
            <person name="Barriuso J."/>
            <person name="Kellner H."/>
            <person name="Castanera R."/>
            <person name="Alfaro M."/>
            <person name="Ramirez L."/>
            <person name="Pisabarro A.G."/>
            <person name="Kuo A."/>
            <person name="Tritt A."/>
            <person name="Lipzen A."/>
            <person name="He G."/>
            <person name="Yan M."/>
            <person name="Ng V."/>
            <person name="Cullen D."/>
            <person name="Martin F."/>
            <person name="Rosso M.-N."/>
            <person name="Henrissat B."/>
            <person name="Hibbett D."/>
            <person name="Martinez A.T."/>
            <person name="Grigoriev I.V."/>
        </authorList>
    </citation>
    <scope>NUCLEOTIDE SEQUENCE</scope>
    <source>
        <strain evidence="3">AH 40177</strain>
    </source>
</reference>
<comment type="caution">
    <text evidence="3">The sequence shown here is derived from an EMBL/GenBank/DDBJ whole genome shotgun (WGS) entry which is preliminary data.</text>
</comment>
<dbReference type="AlphaFoldDB" id="A0A9P5UFS0"/>
<feature type="transmembrane region" description="Helical" evidence="2">
    <location>
        <begin position="389"/>
        <end position="416"/>
    </location>
</feature>
<accession>A0A9P5UFS0</accession>